<evidence type="ECO:0000313" key="5">
    <source>
        <dbReference type="RefSeq" id="XP_032817817.1"/>
    </source>
</evidence>
<protein>
    <submittedName>
        <fullName evidence="5">Zinc finger CCHC domain-containing protein 3-like</fullName>
    </submittedName>
</protein>
<accession>A0AAJ7TJR8</accession>
<dbReference type="RefSeq" id="XP_032817817.1">
    <property type="nucleotide sequence ID" value="XM_032961926.1"/>
</dbReference>
<dbReference type="Pfam" id="PF23058">
    <property type="entry name" value="RBD_ZCCHC3_2nd"/>
    <property type="match status" value="1"/>
</dbReference>
<feature type="domain" description="Zinc finger CCHC" evidence="3">
    <location>
        <begin position="230"/>
        <end position="280"/>
    </location>
</feature>
<evidence type="ECO:0000259" key="3">
    <source>
        <dbReference type="Pfam" id="PF23058"/>
    </source>
</evidence>
<dbReference type="GO" id="GO:0002218">
    <property type="term" value="P:activation of innate immune response"/>
    <property type="evidence" value="ECO:0007669"/>
    <property type="project" value="InterPro"/>
</dbReference>
<dbReference type="PANTHER" id="PTHR22639:SF3">
    <property type="entry name" value="ZINC FINGER CCHC DOMAIN-CONTAINING PROTEIN 3"/>
    <property type="match status" value="1"/>
</dbReference>
<dbReference type="KEGG" id="pmrn:116946698"/>
<feature type="compositionally biased region" description="Basic and acidic residues" evidence="1">
    <location>
        <begin position="1"/>
        <end position="10"/>
    </location>
</feature>
<evidence type="ECO:0000256" key="1">
    <source>
        <dbReference type="SAM" id="MobiDB-lite"/>
    </source>
</evidence>
<evidence type="ECO:0000313" key="4">
    <source>
        <dbReference type="Proteomes" id="UP001318040"/>
    </source>
</evidence>
<dbReference type="AlphaFoldDB" id="A0AAJ7TJR8"/>
<feature type="region of interest" description="Disordered" evidence="1">
    <location>
        <begin position="1"/>
        <end position="131"/>
    </location>
</feature>
<feature type="compositionally biased region" description="Basic and acidic residues" evidence="1">
    <location>
        <begin position="56"/>
        <end position="66"/>
    </location>
</feature>
<proteinExistence type="predicted"/>
<reference evidence="5" key="1">
    <citation type="submission" date="2025-08" db="UniProtKB">
        <authorList>
            <consortium name="RefSeq"/>
        </authorList>
    </citation>
    <scope>IDENTIFICATION</scope>
    <source>
        <tissue evidence="5">Sperm</tissue>
    </source>
</reference>
<dbReference type="GO" id="GO:0003723">
    <property type="term" value="F:RNA binding"/>
    <property type="evidence" value="ECO:0007669"/>
    <property type="project" value="InterPro"/>
</dbReference>
<gene>
    <name evidence="5" type="primary">LOC116946698</name>
</gene>
<dbReference type="GO" id="GO:0003690">
    <property type="term" value="F:double-stranded DNA binding"/>
    <property type="evidence" value="ECO:0007669"/>
    <property type="project" value="InterPro"/>
</dbReference>
<sequence length="283" mass="30866">MAGKEMETQRTPRTMEGAREAESDRRDGAGPSGAGEVMGEVQRGKGVEMVDGPEGTGREERRRRGEAPGGWGGSAPEQSTGEGAGGLPASQGPREGQWRERTANAGPVGAGRPSGGAGRWRSGAGAGLTPTHARRHNCVRVEFKDNVEEEVTLDRTTFVRTVMLGILRVEVADLYCLIALPGGRAFDVSFNSNLQLQNFLTRFEERAGEKPLTSMRTRLLSDLETKVVTVFLYNEALHDQDVEVWLRQHCVLLSGCKRVQDTAGIRTGARQWRVHLKTEGGWL</sequence>
<dbReference type="PANTHER" id="PTHR22639">
    <property type="entry name" value="GAG-RELATED PROTEIN"/>
    <property type="match status" value="1"/>
</dbReference>
<dbReference type="Proteomes" id="UP001318040">
    <property type="component" value="Chromosome 27"/>
</dbReference>
<evidence type="ECO:0000259" key="2">
    <source>
        <dbReference type="Pfam" id="PF23057"/>
    </source>
</evidence>
<keyword evidence="4" id="KW-1185">Reference proteome</keyword>
<feature type="domain" description="Zinc finger CCHC" evidence="2">
    <location>
        <begin position="136"/>
        <end position="213"/>
    </location>
</feature>
<name>A0AAJ7TJR8_PETMA</name>
<feature type="compositionally biased region" description="Gly residues" evidence="1">
    <location>
        <begin position="108"/>
        <end position="118"/>
    </location>
</feature>
<dbReference type="InterPro" id="IPR057810">
    <property type="entry name" value="RBD_ZCCHC3_1st"/>
</dbReference>
<dbReference type="Pfam" id="PF23057">
    <property type="entry name" value="RBD_ZCCHC3_1st"/>
    <property type="match status" value="1"/>
</dbReference>
<feature type="compositionally biased region" description="Basic and acidic residues" evidence="1">
    <location>
        <begin position="16"/>
        <end position="28"/>
    </location>
</feature>
<dbReference type="InterPro" id="IPR042509">
    <property type="entry name" value="ZCCHC3"/>
</dbReference>
<dbReference type="InterPro" id="IPR057811">
    <property type="entry name" value="RBD_ZCCHC3_2nd"/>
</dbReference>
<organism evidence="4 5">
    <name type="scientific">Petromyzon marinus</name>
    <name type="common">Sea lamprey</name>
    <dbReference type="NCBI Taxonomy" id="7757"/>
    <lineage>
        <taxon>Eukaryota</taxon>
        <taxon>Metazoa</taxon>
        <taxon>Chordata</taxon>
        <taxon>Craniata</taxon>
        <taxon>Vertebrata</taxon>
        <taxon>Cyclostomata</taxon>
        <taxon>Hyperoartia</taxon>
        <taxon>Petromyzontiformes</taxon>
        <taxon>Petromyzontidae</taxon>
        <taxon>Petromyzon</taxon>
    </lineage>
</organism>